<proteinExistence type="predicted"/>
<organism evidence="1 2">
    <name type="scientific">Portunus trituberculatus</name>
    <name type="common">Swimming crab</name>
    <name type="synonym">Neptunus trituberculatus</name>
    <dbReference type="NCBI Taxonomy" id="210409"/>
    <lineage>
        <taxon>Eukaryota</taxon>
        <taxon>Metazoa</taxon>
        <taxon>Ecdysozoa</taxon>
        <taxon>Arthropoda</taxon>
        <taxon>Crustacea</taxon>
        <taxon>Multicrustacea</taxon>
        <taxon>Malacostraca</taxon>
        <taxon>Eumalacostraca</taxon>
        <taxon>Eucarida</taxon>
        <taxon>Decapoda</taxon>
        <taxon>Pleocyemata</taxon>
        <taxon>Brachyura</taxon>
        <taxon>Eubrachyura</taxon>
        <taxon>Portunoidea</taxon>
        <taxon>Portunidae</taxon>
        <taxon>Portuninae</taxon>
        <taxon>Portunus</taxon>
    </lineage>
</organism>
<name>A0A5B7GCZ1_PORTR</name>
<comment type="caution">
    <text evidence="1">The sequence shown here is derived from an EMBL/GenBank/DDBJ whole genome shotgun (WGS) entry which is preliminary data.</text>
</comment>
<accession>A0A5B7GCZ1</accession>
<evidence type="ECO:0000313" key="2">
    <source>
        <dbReference type="Proteomes" id="UP000324222"/>
    </source>
</evidence>
<protein>
    <submittedName>
        <fullName evidence="1">Uncharacterized protein</fullName>
    </submittedName>
</protein>
<dbReference type="EMBL" id="VSRR010013198">
    <property type="protein sequence ID" value="MPC55459.1"/>
    <property type="molecule type" value="Genomic_DNA"/>
</dbReference>
<keyword evidence="2" id="KW-1185">Reference proteome</keyword>
<dbReference type="AlphaFoldDB" id="A0A5B7GCZ1"/>
<sequence length="106" mass="11422">MPGKSCTADRELVTTISTRTFPVLMHADSSSFIKQHTSAQGMSPTTGNVLCGCRGWRLSLPSPISPTRQADSPMFPRLLLPIRWTARGTKVNLLGLLQGGPLEGCL</sequence>
<dbReference type="Proteomes" id="UP000324222">
    <property type="component" value="Unassembled WGS sequence"/>
</dbReference>
<reference evidence="1 2" key="1">
    <citation type="submission" date="2019-05" db="EMBL/GenBank/DDBJ databases">
        <title>Another draft genome of Portunus trituberculatus and its Hox gene families provides insights of decapod evolution.</title>
        <authorList>
            <person name="Jeong J.-H."/>
            <person name="Song I."/>
            <person name="Kim S."/>
            <person name="Choi T."/>
            <person name="Kim D."/>
            <person name="Ryu S."/>
            <person name="Kim W."/>
        </authorList>
    </citation>
    <scope>NUCLEOTIDE SEQUENCE [LARGE SCALE GENOMIC DNA]</scope>
    <source>
        <tissue evidence="1">Muscle</tissue>
    </source>
</reference>
<evidence type="ECO:0000313" key="1">
    <source>
        <dbReference type="EMBL" id="MPC55459.1"/>
    </source>
</evidence>
<gene>
    <name evidence="1" type="ORF">E2C01_049394</name>
</gene>